<dbReference type="Proteomes" id="UP000298112">
    <property type="component" value="Unassembled WGS sequence"/>
</dbReference>
<evidence type="ECO:0000256" key="7">
    <source>
        <dbReference type="SAM" id="Phobius"/>
    </source>
</evidence>
<dbReference type="Gene3D" id="3.90.550.10">
    <property type="entry name" value="Spore Coat Polysaccharide Biosynthesis Protein SpsA, Chain A"/>
    <property type="match status" value="1"/>
</dbReference>
<feature type="transmembrane region" description="Helical" evidence="7">
    <location>
        <begin position="263"/>
        <end position="290"/>
    </location>
</feature>
<feature type="transmembrane region" description="Helical" evidence="7">
    <location>
        <begin position="231"/>
        <end position="257"/>
    </location>
</feature>
<gene>
    <name evidence="9" type="ORF">EHQ95_01965</name>
</gene>
<evidence type="ECO:0000256" key="1">
    <source>
        <dbReference type="ARBA" id="ARBA00004141"/>
    </source>
</evidence>
<name>A0ABY2NSR9_9LEPT</name>
<organism evidence="9 10">
    <name type="scientific">Leptospira vanthielii</name>
    <dbReference type="NCBI Taxonomy" id="293085"/>
    <lineage>
        <taxon>Bacteria</taxon>
        <taxon>Pseudomonadati</taxon>
        <taxon>Spirochaetota</taxon>
        <taxon>Spirochaetia</taxon>
        <taxon>Leptospirales</taxon>
        <taxon>Leptospiraceae</taxon>
        <taxon>Leptospira</taxon>
    </lineage>
</organism>
<dbReference type="EMBL" id="RQHF01000008">
    <property type="protein sequence ID" value="TGM60665.1"/>
    <property type="molecule type" value="Genomic_DNA"/>
</dbReference>
<keyword evidence="4 7" id="KW-0812">Transmembrane</keyword>
<evidence type="ECO:0000259" key="8">
    <source>
        <dbReference type="Pfam" id="PF00535"/>
    </source>
</evidence>
<dbReference type="InterPro" id="IPR050256">
    <property type="entry name" value="Glycosyltransferase_2"/>
</dbReference>
<accession>A0ABY2NSR9</accession>
<keyword evidence="2" id="KW-0328">Glycosyltransferase</keyword>
<evidence type="ECO:0000256" key="5">
    <source>
        <dbReference type="ARBA" id="ARBA00022989"/>
    </source>
</evidence>
<dbReference type="InterPro" id="IPR001173">
    <property type="entry name" value="Glyco_trans_2-like"/>
</dbReference>
<feature type="domain" description="Glycosyltransferase 2-like" evidence="8">
    <location>
        <begin position="7"/>
        <end position="169"/>
    </location>
</feature>
<protein>
    <submittedName>
        <fullName evidence="9">Glycosyltransferase</fullName>
    </submittedName>
</protein>
<dbReference type="Pfam" id="PF00535">
    <property type="entry name" value="Glycos_transf_2"/>
    <property type="match status" value="1"/>
</dbReference>
<keyword evidence="10" id="KW-1185">Reference proteome</keyword>
<keyword evidence="3" id="KW-0808">Transferase</keyword>
<evidence type="ECO:0000313" key="9">
    <source>
        <dbReference type="EMBL" id="TGM60665.1"/>
    </source>
</evidence>
<keyword evidence="5 7" id="KW-1133">Transmembrane helix</keyword>
<proteinExistence type="predicted"/>
<dbReference type="PANTHER" id="PTHR48090:SF1">
    <property type="entry name" value="PROPHAGE BACTOPRENOL GLUCOSYL TRANSFERASE HOMOLOG"/>
    <property type="match status" value="1"/>
</dbReference>
<evidence type="ECO:0000256" key="3">
    <source>
        <dbReference type="ARBA" id="ARBA00022679"/>
    </source>
</evidence>
<evidence type="ECO:0000256" key="4">
    <source>
        <dbReference type="ARBA" id="ARBA00022692"/>
    </source>
</evidence>
<keyword evidence="6 7" id="KW-0472">Membrane</keyword>
<dbReference type="CDD" id="cd04187">
    <property type="entry name" value="DPM1_like_bac"/>
    <property type="match status" value="1"/>
</dbReference>
<comment type="caution">
    <text evidence="9">The sequence shown here is derived from an EMBL/GenBank/DDBJ whole genome shotgun (WGS) entry which is preliminary data.</text>
</comment>
<evidence type="ECO:0000256" key="2">
    <source>
        <dbReference type="ARBA" id="ARBA00022676"/>
    </source>
</evidence>
<reference evidence="10" key="1">
    <citation type="journal article" date="2019" name="PLoS Negl. Trop. Dis.">
        <title>Revisiting the worldwide diversity of Leptospira species in the environment.</title>
        <authorList>
            <person name="Vincent A.T."/>
            <person name="Schiettekatte O."/>
            <person name="Bourhy P."/>
            <person name="Veyrier F.J."/>
            <person name="Picardeau M."/>
        </authorList>
    </citation>
    <scope>NUCLEOTIDE SEQUENCE [LARGE SCALE GENOMIC DNA]</scope>
    <source>
        <strain evidence="10">201601955</strain>
    </source>
</reference>
<comment type="subcellular location">
    <subcellularLocation>
        <location evidence="1">Membrane</location>
        <topology evidence="1">Multi-pass membrane protein</topology>
    </subcellularLocation>
</comment>
<dbReference type="PANTHER" id="PTHR48090">
    <property type="entry name" value="UNDECAPRENYL-PHOSPHATE 4-DEOXY-4-FORMAMIDO-L-ARABINOSE TRANSFERASE-RELATED"/>
    <property type="match status" value="1"/>
</dbReference>
<evidence type="ECO:0000313" key="10">
    <source>
        <dbReference type="Proteomes" id="UP000298112"/>
    </source>
</evidence>
<dbReference type="SUPFAM" id="SSF53448">
    <property type="entry name" value="Nucleotide-diphospho-sugar transferases"/>
    <property type="match status" value="1"/>
</dbReference>
<sequence length="312" mass="36100">MKKKLISVVTPCFNEEANIEELYLRVKDVFAKINKYDYEHIFIDNDSKDNTVSILRDIAKADKRVKIVLNSRNFGVVRSSFYGLLQGRGDATILIFADLQEPPSLLIEFLEKWEEGNFVVQGVKKRSEEGFVLFNIKKFYYYIINKISEVELIRDASCFSLYDKRVIEEFRKIDDIYPYLKGLVSELGFKTAIVEYHQAARKKGVSATKLYIAYDFAMLGITSHSKVPLRLATILGFFMSIMSLILAFSFFIGKIFFWNLFPVGIASIIVGLFFFSSIQLFFIGIIGEYIGLMNMRMLKRPLVIEKDRINFK</sequence>
<evidence type="ECO:0000256" key="6">
    <source>
        <dbReference type="ARBA" id="ARBA00023136"/>
    </source>
</evidence>
<dbReference type="InterPro" id="IPR029044">
    <property type="entry name" value="Nucleotide-diphossugar_trans"/>
</dbReference>
<dbReference type="RefSeq" id="WP_135656755.1">
    <property type="nucleotide sequence ID" value="NZ_RQHF01000008.1"/>
</dbReference>